<feature type="region of interest" description="Disordered" evidence="3">
    <location>
        <begin position="1"/>
        <end position="20"/>
    </location>
</feature>
<dbReference type="PROSITE" id="PS50826">
    <property type="entry name" value="RUN"/>
    <property type="match status" value="1"/>
</dbReference>
<dbReference type="InterPro" id="IPR037213">
    <property type="entry name" value="Run_dom_sf"/>
</dbReference>
<dbReference type="Pfam" id="PF02759">
    <property type="entry name" value="RUN"/>
    <property type="match status" value="1"/>
</dbReference>
<dbReference type="SMART" id="SM00593">
    <property type="entry name" value="RUN"/>
    <property type="match status" value="1"/>
</dbReference>
<reference evidence="5" key="1">
    <citation type="submission" date="2014-12" db="EMBL/GenBank/DDBJ databases">
        <title>Insight into the proteome of Arion vulgaris.</title>
        <authorList>
            <person name="Aradska J."/>
            <person name="Bulat T."/>
            <person name="Smidak R."/>
            <person name="Sarate P."/>
            <person name="Gangsoo J."/>
            <person name="Sialana F."/>
            <person name="Bilban M."/>
            <person name="Lubec G."/>
        </authorList>
    </citation>
    <scope>NUCLEOTIDE SEQUENCE</scope>
    <source>
        <tissue evidence="5">Skin</tissue>
    </source>
</reference>
<feature type="region of interest" description="Disordered" evidence="3">
    <location>
        <begin position="391"/>
        <end position="410"/>
    </location>
</feature>
<evidence type="ECO:0000256" key="2">
    <source>
        <dbReference type="ARBA" id="ARBA00034727"/>
    </source>
</evidence>
<proteinExistence type="inferred from homology"/>
<accession>A0A0B7A2A8</accession>
<evidence type="ECO:0000313" key="5">
    <source>
        <dbReference type="EMBL" id="CEK74923.1"/>
    </source>
</evidence>
<sequence>MTTTSTSTGKMMSTGTSTGTMLSRRQINIQRENLSSMCRISVKSLLDYACLYTHVNDDSEEFINFCAVFEQLVSHRLRPHQKKVWLPGQATPRYFWDVLLDNYNITQVSFCETCIPNIEAIEAIRSPKAKLRAFIRVALMEKRLSDYLYCLLDNTRLIHESYLEGAIMASEEALVLCGELIGLNAIDFSFCLKGGESELLGPLEISYSPFISFKQTSASRCSDEIEMLHLSGKEVKSTDSSLSDVNIQEMLHFQSFEKDMRHIKEQKDYLEELLRLRERQLAQANLKIDSMTTEWQLAEKSREKEHATMEDCVLKLQKDIAKLQKSNRTLKVQVTSLKHVNQREVKKEEPIVDVTMDRAREMNQSDAQFYVEHFDARLGMTQELTKELSQIPSEQKDIEMSNSGKEHTDQGIASETLTNLQSEIVTHTNNVIQVSNEEMSPNQPAECVLSSQKKRCDIKSNIQDELEEDHIVSPRETSEEENEIKISDTSMILMESYILTQEVDILDPARSKYPENSVHFSQFANENAAVDSFEHAESDTRIPSLSNESSRHGEVSESTMVNVGNNSEAAWEMLPMLEQND</sequence>
<dbReference type="PANTHER" id="PTHR46251:SF3">
    <property type="entry name" value="RUN DOMAIN-CONTAINING PROTEIN"/>
    <property type="match status" value="1"/>
</dbReference>
<gene>
    <name evidence="5" type="primary">ORF93156</name>
</gene>
<feature type="domain" description="RUN" evidence="4">
    <location>
        <begin position="56"/>
        <end position="195"/>
    </location>
</feature>
<dbReference type="InterPro" id="IPR047340">
    <property type="entry name" value="RUNDC3A_B"/>
</dbReference>
<keyword evidence="1" id="KW-0175">Coiled coil</keyword>
<evidence type="ECO:0000259" key="4">
    <source>
        <dbReference type="PROSITE" id="PS50826"/>
    </source>
</evidence>
<name>A0A0B7A2A8_9EUPU</name>
<dbReference type="Gene3D" id="1.20.58.900">
    <property type="match status" value="1"/>
</dbReference>
<feature type="region of interest" description="Disordered" evidence="3">
    <location>
        <begin position="532"/>
        <end position="558"/>
    </location>
</feature>
<protein>
    <recommendedName>
        <fullName evidence="4">RUN domain-containing protein</fullName>
    </recommendedName>
</protein>
<feature type="compositionally biased region" description="Basic and acidic residues" evidence="3">
    <location>
        <begin position="394"/>
        <end position="409"/>
    </location>
</feature>
<dbReference type="SUPFAM" id="SSF140741">
    <property type="entry name" value="RUN domain-like"/>
    <property type="match status" value="1"/>
</dbReference>
<comment type="similarity">
    <text evidence="2">Belongs to the RUNDC3 family.</text>
</comment>
<evidence type="ECO:0000256" key="1">
    <source>
        <dbReference type="ARBA" id="ARBA00023054"/>
    </source>
</evidence>
<evidence type="ECO:0000256" key="3">
    <source>
        <dbReference type="SAM" id="MobiDB-lite"/>
    </source>
</evidence>
<organism evidence="5">
    <name type="scientific">Arion vulgaris</name>
    <dbReference type="NCBI Taxonomy" id="1028688"/>
    <lineage>
        <taxon>Eukaryota</taxon>
        <taxon>Metazoa</taxon>
        <taxon>Spiralia</taxon>
        <taxon>Lophotrochozoa</taxon>
        <taxon>Mollusca</taxon>
        <taxon>Gastropoda</taxon>
        <taxon>Heterobranchia</taxon>
        <taxon>Euthyneura</taxon>
        <taxon>Panpulmonata</taxon>
        <taxon>Eupulmonata</taxon>
        <taxon>Stylommatophora</taxon>
        <taxon>Helicina</taxon>
        <taxon>Arionoidea</taxon>
        <taxon>Arionidae</taxon>
        <taxon>Arion</taxon>
    </lineage>
</organism>
<dbReference type="EMBL" id="HACG01028058">
    <property type="protein sequence ID" value="CEK74923.1"/>
    <property type="molecule type" value="Transcribed_RNA"/>
</dbReference>
<dbReference type="PANTHER" id="PTHR46251">
    <property type="entry name" value="RUN DOMAIN-CONTAINING 3 PROTEIN RUNDC3"/>
    <property type="match status" value="1"/>
</dbReference>
<dbReference type="InterPro" id="IPR004012">
    <property type="entry name" value="Run_dom"/>
</dbReference>
<dbReference type="AlphaFoldDB" id="A0A0B7A2A8"/>